<dbReference type="GO" id="GO:0004803">
    <property type="term" value="F:transposase activity"/>
    <property type="evidence" value="ECO:0007669"/>
    <property type="project" value="InterPro"/>
</dbReference>
<accession>A0A1X7HPC3</accession>
<dbReference type="EMBL" id="FXAK01000009">
    <property type="protein sequence ID" value="SMF89384.1"/>
    <property type="molecule type" value="Genomic_DNA"/>
</dbReference>
<gene>
    <name evidence="1" type="ORF">SAMN02982917_6712</name>
</gene>
<dbReference type="GO" id="GO:0006313">
    <property type="term" value="P:DNA transposition"/>
    <property type="evidence" value="ECO:0007669"/>
    <property type="project" value="InterPro"/>
</dbReference>
<dbReference type="SUPFAM" id="SSF46689">
    <property type="entry name" value="Homeodomain-like"/>
    <property type="match status" value="1"/>
</dbReference>
<name>A0A1X7HPC3_9PROT</name>
<reference evidence="1 2" key="1">
    <citation type="submission" date="2017-04" db="EMBL/GenBank/DDBJ databases">
        <authorList>
            <person name="Afonso C.L."/>
            <person name="Miller P.J."/>
            <person name="Scott M.A."/>
            <person name="Spackman E."/>
            <person name="Goraichik I."/>
            <person name="Dimitrov K.M."/>
            <person name="Suarez D.L."/>
            <person name="Swayne D.E."/>
        </authorList>
    </citation>
    <scope>NUCLEOTIDE SEQUENCE [LARGE SCALE GENOMIC DNA]</scope>
    <source>
        <strain evidence="1 2">A2P</strain>
    </source>
</reference>
<organism evidence="1 2">
    <name type="scientific">Azospirillum oryzae</name>
    <dbReference type="NCBI Taxonomy" id="286727"/>
    <lineage>
        <taxon>Bacteria</taxon>
        <taxon>Pseudomonadati</taxon>
        <taxon>Pseudomonadota</taxon>
        <taxon>Alphaproteobacteria</taxon>
        <taxon>Rhodospirillales</taxon>
        <taxon>Azospirillaceae</taxon>
        <taxon>Azospirillum</taxon>
    </lineage>
</organism>
<dbReference type="InterPro" id="IPR002514">
    <property type="entry name" value="Transposase_8"/>
</dbReference>
<proteinExistence type="predicted"/>
<dbReference type="GO" id="GO:0003677">
    <property type="term" value="F:DNA binding"/>
    <property type="evidence" value="ECO:0007669"/>
    <property type="project" value="InterPro"/>
</dbReference>
<dbReference type="STRING" id="286727.SAMN02982917_6712"/>
<dbReference type="Gene3D" id="1.10.10.60">
    <property type="entry name" value="Homeodomain-like"/>
    <property type="match status" value="1"/>
</dbReference>
<protein>
    <submittedName>
        <fullName evidence="1">Transposase</fullName>
    </submittedName>
</protein>
<evidence type="ECO:0000313" key="1">
    <source>
        <dbReference type="EMBL" id="SMF89384.1"/>
    </source>
</evidence>
<sequence length="87" mass="9837">MFGMGDGHRRKLTEDLKREAVRLIATSGRTVEELAADLGIGKSTLTRWRSQYQEAELLSGPHDDVQKELVRLRCENEVFSAPAPNRK</sequence>
<dbReference type="Proteomes" id="UP000192936">
    <property type="component" value="Unassembled WGS sequence"/>
</dbReference>
<dbReference type="InterPro" id="IPR009057">
    <property type="entry name" value="Homeodomain-like_sf"/>
</dbReference>
<dbReference type="AlphaFoldDB" id="A0A1X7HPC3"/>
<evidence type="ECO:0000313" key="2">
    <source>
        <dbReference type="Proteomes" id="UP000192936"/>
    </source>
</evidence>
<dbReference type="Pfam" id="PF01527">
    <property type="entry name" value="HTH_Tnp_1"/>
    <property type="match status" value="1"/>
</dbReference>